<evidence type="ECO:0000313" key="3">
    <source>
        <dbReference type="Proteomes" id="UP000310158"/>
    </source>
</evidence>
<evidence type="ECO:0000256" key="1">
    <source>
        <dbReference type="SAM" id="MobiDB-lite"/>
    </source>
</evidence>
<feature type="region of interest" description="Disordered" evidence="1">
    <location>
        <begin position="253"/>
        <end position="272"/>
    </location>
</feature>
<name>A0A4S4LVJ7_9AGAM</name>
<organism evidence="2 3">
    <name type="scientific">Bondarzewia mesenterica</name>
    <dbReference type="NCBI Taxonomy" id="1095465"/>
    <lineage>
        <taxon>Eukaryota</taxon>
        <taxon>Fungi</taxon>
        <taxon>Dikarya</taxon>
        <taxon>Basidiomycota</taxon>
        <taxon>Agaricomycotina</taxon>
        <taxon>Agaricomycetes</taxon>
        <taxon>Russulales</taxon>
        <taxon>Bondarzewiaceae</taxon>
        <taxon>Bondarzewia</taxon>
    </lineage>
</organism>
<feature type="region of interest" description="Disordered" evidence="1">
    <location>
        <begin position="840"/>
        <end position="901"/>
    </location>
</feature>
<dbReference type="SUPFAM" id="SSF53098">
    <property type="entry name" value="Ribonuclease H-like"/>
    <property type="match status" value="1"/>
</dbReference>
<comment type="caution">
    <text evidence="2">The sequence shown here is derived from an EMBL/GenBank/DDBJ whole genome shotgun (WGS) entry which is preliminary data.</text>
</comment>
<dbReference type="OrthoDB" id="3236755at2759"/>
<protein>
    <recommendedName>
        <fullName evidence="4">DUF659 domain-containing protein</fullName>
    </recommendedName>
</protein>
<feature type="compositionally biased region" description="Polar residues" evidence="1">
    <location>
        <begin position="869"/>
        <end position="879"/>
    </location>
</feature>
<keyword evidence="3" id="KW-1185">Reference proteome</keyword>
<dbReference type="EMBL" id="SGPL01000152">
    <property type="protein sequence ID" value="THH16549.1"/>
    <property type="molecule type" value="Genomic_DNA"/>
</dbReference>
<evidence type="ECO:0000313" key="2">
    <source>
        <dbReference type="EMBL" id="THH16549.1"/>
    </source>
</evidence>
<gene>
    <name evidence="2" type="ORF">EW146_g4093</name>
</gene>
<feature type="compositionally biased region" description="Acidic residues" evidence="1">
    <location>
        <begin position="882"/>
        <end position="897"/>
    </location>
</feature>
<proteinExistence type="predicted"/>
<dbReference type="InterPro" id="IPR012337">
    <property type="entry name" value="RNaseH-like_sf"/>
</dbReference>
<accession>A0A4S4LVJ7</accession>
<dbReference type="AlphaFoldDB" id="A0A4S4LVJ7"/>
<evidence type="ECO:0008006" key="4">
    <source>
        <dbReference type="Google" id="ProtNLM"/>
    </source>
</evidence>
<sequence>MAGLSNEFREKLSFLTHLLSNLPHSIPERSQAYTFDNFPGLDPEWVEITGSNAGALNHHLEVTFGTRQNGPVIFHEQGPSLTAVVDVIQCYMANMHGENQLLIKWVDDLDGAARAAFLQAGVEVSIFMFQCYIWIPCLHMPIIEIPPQVQHPEVSAVARKRKLDGLNTGESTSQVAKIQRIGKAEETEQKSWSGRQKSRLITHAINECEFIDDDLRARVLSAGAELSLGAQVAVSISSSLRVPGTKVSSSTQATLSSQTIGSRTRPTKKARTMQNQPSVFAVVAESGKKTLQKRFEHALLRLWCAASLAPNVLDYDEFREFISIANPSLHVVCSTTLSGTFIPLESAHVLNLSLEKLRGLKNLTISFDGGTTKKVESIYTVHVTTGESPRDSHLIEGNEASGVSHTGAHIKKTSYTSLFHLFSNGFSSSHRNTHYQVISLVGPANFSAICSDNTGNTKLARELVVAEMPWIIIMADPCHHLSNLAKDICMLSHFQTTITRMRKIITFFKQSSHARRHLNTSRVQAEKTHALQFMKNAAFAMDFELKLKQLIAVLAPIAKATKCLEAVDSTPADVYLFWLAVMASYHDLFDTSKRDELGIESGDVILEQVRKLVNIRYKEMSEGPGKHVYLTTFFLNPLYIESSILRRHSRNPVAPIIVIPRHDAISSERASENVFDDNDLKSAIPCYGKVVNYLGHVLKTTIPVAPKDLVHQFDTPQALWQAFRRQLAAYVRQIYPFERSLAKPDISPMLYWKRMSNCEDAALLAFIAIKLFSLVPNSMAEERTVSNFTKLNQSDRGAQKASTLVNMTRIQQHYRREKQKLQKHQRKPVVVKFRDLAEFTQPPAKTEAQQHAAASPSTATELNFDAAQRATTNSDVNPASDSELDSDWEEESDEGGDEPLRPMWDELDSHGDVLAQNDAHFVESEHFDVENVCAGDSVVEGDGVDLTQPVLLDILSDSPVTLDSCGITSQEKVTKSTKGKGFDLMNISFTV</sequence>
<reference evidence="2 3" key="1">
    <citation type="submission" date="2019-02" db="EMBL/GenBank/DDBJ databases">
        <title>Genome sequencing of the rare red list fungi Bondarzewia mesenterica.</title>
        <authorList>
            <person name="Buettner E."/>
            <person name="Kellner H."/>
        </authorList>
    </citation>
    <scope>NUCLEOTIDE SEQUENCE [LARGE SCALE GENOMIC DNA]</scope>
    <source>
        <strain evidence="2 3">DSM 108281</strain>
    </source>
</reference>
<dbReference type="Proteomes" id="UP000310158">
    <property type="component" value="Unassembled WGS sequence"/>
</dbReference>